<dbReference type="EMBL" id="KN847320">
    <property type="protein sequence ID" value="KIW54164.1"/>
    <property type="molecule type" value="Genomic_DNA"/>
</dbReference>
<organism evidence="4 5">
    <name type="scientific">Exophiala xenobiotica</name>
    <dbReference type="NCBI Taxonomy" id="348802"/>
    <lineage>
        <taxon>Eukaryota</taxon>
        <taxon>Fungi</taxon>
        <taxon>Dikarya</taxon>
        <taxon>Ascomycota</taxon>
        <taxon>Pezizomycotina</taxon>
        <taxon>Eurotiomycetes</taxon>
        <taxon>Chaetothyriomycetidae</taxon>
        <taxon>Chaetothyriales</taxon>
        <taxon>Herpotrichiellaceae</taxon>
        <taxon>Exophiala</taxon>
    </lineage>
</organism>
<dbReference type="PROSITE" id="PS50222">
    <property type="entry name" value="EF_HAND_2"/>
    <property type="match status" value="1"/>
</dbReference>
<dbReference type="PANTHER" id="PTHR31495">
    <property type="entry name" value="PEROXYGENASE 3-RELATED"/>
    <property type="match status" value="1"/>
</dbReference>
<reference evidence="4 5" key="1">
    <citation type="submission" date="2015-01" db="EMBL/GenBank/DDBJ databases">
        <title>The Genome Sequence of Exophiala xenobiotica CBS118157.</title>
        <authorList>
            <consortium name="The Broad Institute Genomics Platform"/>
            <person name="Cuomo C."/>
            <person name="de Hoog S."/>
            <person name="Gorbushina A."/>
            <person name="Stielow B."/>
            <person name="Teixiera M."/>
            <person name="Abouelleil A."/>
            <person name="Chapman S.B."/>
            <person name="Priest M."/>
            <person name="Young S.K."/>
            <person name="Wortman J."/>
            <person name="Nusbaum C."/>
            <person name="Birren B."/>
        </authorList>
    </citation>
    <scope>NUCLEOTIDE SEQUENCE [LARGE SCALE GENOMIC DNA]</scope>
    <source>
        <strain evidence="4 5">CBS 118157</strain>
    </source>
</reference>
<evidence type="ECO:0000259" key="3">
    <source>
        <dbReference type="PROSITE" id="PS50222"/>
    </source>
</evidence>
<dbReference type="InterPro" id="IPR011992">
    <property type="entry name" value="EF-hand-dom_pair"/>
</dbReference>
<evidence type="ECO:0000256" key="2">
    <source>
        <dbReference type="SAM" id="Phobius"/>
    </source>
</evidence>
<dbReference type="AlphaFoldDB" id="A0A0D2F2K1"/>
<dbReference type="STRING" id="348802.A0A0D2F2K1"/>
<dbReference type="RefSeq" id="XP_013314749.1">
    <property type="nucleotide sequence ID" value="XM_013459295.1"/>
</dbReference>
<keyword evidence="2" id="KW-1133">Transmembrane helix</keyword>
<keyword evidence="2" id="KW-0812">Transmembrane</keyword>
<protein>
    <recommendedName>
        <fullName evidence="3">EF-hand domain-containing protein</fullName>
    </recommendedName>
</protein>
<evidence type="ECO:0000313" key="5">
    <source>
        <dbReference type="Proteomes" id="UP000054342"/>
    </source>
</evidence>
<dbReference type="Proteomes" id="UP000054342">
    <property type="component" value="Unassembled WGS sequence"/>
</dbReference>
<feature type="domain" description="EF-hand" evidence="3">
    <location>
        <begin position="162"/>
        <end position="197"/>
    </location>
</feature>
<dbReference type="OrthoDB" id="640742at2759"/>
<proteinExistence type="inferred from homology"/>
<dbReference type="InterPro" id="IPR002048">
    <property type="entry name" value="EF_hand_dom"/>
</dbReference>
<evidence type="ECO:0000313" key="4">
    <source>
        <dbReference type="EMBL" id="KIW54164.1"/>
    </source>
</evidence>
<accession>A0A0D2F2K1</accession>
<dbReference type="GO" id="GO:0005509">
    <property type="term" value="F:calcium ion binding"/>
    <property type="evidence" value="ECO:0007669"/>
    <property type="project" value="InterPro"/>
</dbReference>
<gene>
    <name evidence="4" type="ORF">PV05_06544</name>
</gene>
<dbReference type="Pfam" id="PF05042">
    <property type="entry name" value="Caleosin"/>
    <property type="match status" value="1"/>
</dbReference>
<keyword evidence="5" id="KW-1185">Reference proteome</keyword>
<dbReference type="PANTHER" id="PTHR31495:SF0">
    <property type="entry name" value="BINDING PROTEIN CALEOSIN, PUTATIVE (AFU_ORTHOLOGUE AFUA_5G13750)-RELATED"/>
    <property type="match status" value="1"/>
</dbReference>
<keyword evidence="2" id="KW-0472">Membrane</keyword>
<name>A0A0D2F2K1_9EURO</name>
<dbReference type="GO" id="GO:0004497">
    <property type="term" value="F:monooxygenase activity"/>
    <property type="evidence" value="ECO:0007669"/>
    <property type="project" value="TreeGrafter"/>
</dbReference>
<dbReference type="GeneID" id="25328452"/>
<sequence>MSPIMAKKSENLTNNVEFALSVKHCPPSQVRIPAADLDKFIDKPGLARANLAVSTDVPQGSTSTGHASKFKDYTVLQQHVLFWDRDGDGVIYPYDTYVGFRELGFNILFCLLAVMIININFSYPTRLAHSYLPDPFFRVYVDSIHKAKHGSDSGVYDSEGRFIPQLFENLFSKWDKDNDGALRLSELFSMIKGHRCAADPYGWGANFFEWGTTWLLLQKDGKIYKEDLRQLYDGSLFWRIRDARKSTKGWNQGFGLGGDWFVGGTRM</sequence>
<evidence type="ECO:0000256" key="1">
    <source>
        <dbReference type="ARBA" id="ARBA00006765"/>
    </source>
</evidence>
<feature type="transmembrane region" description="Helical" evidence="2">
    <location>
        <begin position="103"/>
        <end position="123"/>
    </location>
</feature>
<comment type="similarity">
    <text evidence="1">Belongs to the caleosin family.</text>
</comment>
<dbReference type="InterPro" id="IPR007736">
    <property type="entry name" value="Caleosin-related"/>
</dbReference>
<dbReference type="HOGENOM" id="CLU_062049_0_0_1"/>
<dbReference type="SUPFAM" id="SSF47473">
    <property type="entry name" value="EF-hand"/>
    <property type="match status" value="1"/>
</dbReference>